<dbReference type="InterPro" id="IPR002885">
    <property type="entry name" value="PPR_rpt"/>
</dbReference>
<comment type="caution">
    <text evidence="4">The sequence shown here is derived from an EMBL/GenBank/DDBJ whole genome shotgun (WGS) entry which is preliminary data.</text>
</comment>
<gene>
    <name evidence="4" type="ORF">KIW84_076859</name>
</gene>
<dbReference type="Gene3D" id="1.25.40.10">
    <property type="entry name" value="Tetratricopeptide repeat domain"/>
    <property type="match status" value="3"/>
</dbReference>
<dbReference type="GO" id="GO:0009507">
    <property type="term" value="C:chloroplast"/>
    <property type="evidence" value="ECO:0007669"/>
    <property type="project" value="TreeGrafter"/>
</dbReference>
<evidence type="ECO:0000256" key="3">
    <source>
        <dbReference type="PROSITE-ProRule" id="PRU00708"/>
    </source>
</evidence>
<feature type="repeat" description="PPR" evidence="3">
    <location>
        <begin position="443"/>
        <end position="478"/>
    </location>
</feature>
<comment type="similarity">
    <text evidence="1">Belongs to the PPR family. P subfamily.</text>
</comment>
<dbReference type="GO" id="GO:0010019">
    <property type="term" value="P:chloroplast-nucleus signaling pathway"/>
    <property type="evidence" value="ECO:0007669"/>
    <property type="project" value="TreeGrafter"/>
</dbReference>
<reference evidence="4 5" key="1">
    <citation type="journal article" date="2022" name="Nat. Genet.">
        <title>Improved pea reference genome and pan-genome highlight genomic features and evolutionary characteristics.</title>
        <authorList>
            <person name="Yang T."/>
            <person name="Liu R."/>
            <person name="Luo Y."/>
            <person name="Hu S."/>
            <person name="Wang D."/>
            <person name="Wang C."/>
            <person name="Pandey M.K."/>
            <person name="Ge S."/>
            <person name="Xu Q."/>
            <person name="Li N."/>
            <person name="Li G."/>
            <person name="Huang Y."/>
            <person name="Saxena R.K."/>
            <person name="Ji Y."/>
            <person name="Li M."/>
            <person name="Yan X."/>
            <person name="He Y."/>
            <person name="Liu Y."/>
            <person name="Wang X."/>
            <person name="Xiang C."/>
            <person name="Varshney R.K."/>
            <person name="Ding H."/>
            <person name="Gao S."/>
            <person name="Zong X."/>
        </authorList>
    </citation>
    <scope>NUCLEOTIDE SEQUENCE [LARGE SCALE GENOMIC DNA]</scope>
    <source>
        <strain evidence="4 5">cv. Zhongwan 6</strain>
    </source>
</reference>
<feature type="repeat" description="PPR" evidence="3">
    <location>
        <begin position="373"/>
        <end position="407"/>
    </location>
</feature>
<evidence type="ECO:0000256" key="2">
    <source>
        <dbReference type="ARBA" id="ARBA00022737"/>
    </source>
</evidence>
<feature type="repeat" description="PPR" evidence="3">
    <location>
        <begin position="552"/>
        <end position="586"/>
    </location>
</feature>
<feature type="repeat" description="PPR" evidence="3">
    <location>
        <begin position="338"/>
        <end position="372"/>
    </location>
</feature>
<dbReference type="Pfam" id="PF12854">
    <property type="entry name" value="PPR_1"/>
    <property type="match status" value="1"/>
</dbReference>
<dbReference type="InterPro" id="IPR011990">
    <property type="entry name" value="TPR-like_helical_dom_sf"/>
</dbReference>
<dbReference type="Proteomes" id="UP001058974">
    <property type="component" value="Chromosome 7"/>
</dbReference>
<dbReference type="Gramene" id="Psat07G0685900-T1">
    <property type="protein sequence ID" value="KAI5392229.1"/>
    <property type="gene ID" value="KIW84_076859"/>
</dbReference>
<evidence type="ECO:0000313" key="5">
    <source>
        <dbReference type="Proteomes" id="UP001058974"/>
    </source>
</evidence>
<dbReference type="PROSITE" id="PS51375">
    <property type="entry name" value="PPR"/>
    <property type="match status" value="6"/>
</dbReference>
<keyword evidence="5" id="KW-1185">Reference proteome</keyword>
<accession>A0A9D5A1R8</accession>
<dbReference type="EMBL" id="JAMSHJ010000007">
    <property type="protein sequence ID" value="KAI5392229.1"/>
    <property type="molecule type" value="Genomic_DNA"/>
</dbReference>
<dbReference type="PANTHER" id="PTHR47936:SF1">
    <property type="entry name" value="PENTATRICOPEPTIDE REPEAT-CONTAINING PROTEIN GUN1, CHLOROPLASTIC"/>
    <property type="match status" value="1"/>
</dbReference>
<feature type="repeat" description="PPR" evidence="3">
    <location>
        <begin position="479"/>
        <end position="513"/>
    </location>
</feature>
<name>A0A9D5A1R8_PEA</name>
<sequence length="617" mass="71351">MLHFFSLSSLPHLQNNQRNTDGEKKTKVDKPLRSWCGPRPATRDCGDLGRVFKRRSATLFSRGWWPLRPDRPGSRLSRPRLITLFSTRFYFEANYGSSLSSLALVITMVLKFLKVTSMQSIYHRVVLVRDPFCICCPRTFVSSLATRHPGDEVGNFWCKEQSQDVTRYVDILTAKIVKGGSEEDILLSLIGDEVVNGIHPSQNLVNRLLCRYKDDWKSALGIFKWASSHTHFKHSQGSYDMMVDILGRMKVMGKMREILEEMRQESLVTLDTIAKVMRRFVGAKQWKDAVRIFDDLQFLGLEKNTESMNVLLDTLCKEKFVKQARDIYLELKHHIAPSAHTFNILIHGWCKIRRVEEALWTIQEMKGYGCRPCVISYSTIIQCYCEEQNFDQVYELLDEMQAQNCSPNVVTYTTIMCALAKAEKIDEALQVVDRMSSIGCKPDTLFYNSFIYTLGRAGRIDDAMHVFKVAMPKAGVTPNTSTYNSLISMFCYYAREERAFGILKEMEESGLFKPDIQTYHPLIKSCFKMRQIDSLLNDILNDMINKYHIGLDLSTYTLLIHGLCRADRCKWAFDLFEEMVDQDIVPMYRTCRLLLDEVKQKNMYQAVEKIEILMKNL</sequence>
<keyword evidence="2" id="KW-0677">Repeat</keyword>
<dbReference type="GO" id="GO:0031930">
    <property type="term" value="P:mitochondria-nucleus signaling pathway"/>
    <property type="evidence" value="ECO:0007669"/>
    <property type="project" value="TreeGrafter"/>
</dbReference>
<organism evidence="4 5">
    <name type="scientific">Pisum sativum</name>
    <name type="common">Garden pea</name>
    <name type="synonym">Lathyrus oleraceus</name>
    <dbReference type="NCBI Taxonomy" id="3888"/>
    <lineage>
        <taxon>Eukaryota</taxon>
        <taxon>Viridiplantae</taxon>
        <taxon>Streptophyta</taxon>
        <taxon>Embryophyta</taxon>
        <taxon>Tracheophyta</taxon>
        <taxon>Spermatophyta</taxon>
        <taxon>Magnoliopsida</taxon>
        <taxon>eudicotyledons</taxon>
        <taxon>Gunneridae</taxon>
        <taxon>Pentapetalae</taxon>
        <taxon>rosids</taxon>
        <taxon>fabids</taxon>
        <taxon>Fabales</taxon>
        <taxon>Fabaceae</taxon>
        <taxon>Papilionoideae</taxon>
        <taxon>50 kb inversion clade</taxon>
        <taxon>NPAAA clade</taxon>
        <taxon>Hologalegina</taxon>
        <taxon>IRL clade</taxon>
        <taxon>Fabeae</taxon>
        <taxon>Lathyrus</taxon>
    </lineage>
</organism>
<feature type="repeat" description="PPR" evidence="3">
    <location>
        <begin position="408"/>
        <end position="442"/>
    </location>
</feature>
<evidence type="ECO:0000256" key="1">
    <source>
        <dbReference type="ARBA" id="ARBA00007626"/>
    </source>
</evidence>
<protein>
    <recommendedName>
        <fullName evidence="6">Pentatricopeptide repeat-containing protein</fullName>
    </recommendedName>
</protein>
<dbReference type="AlphaFoldDB" id="A0A9D5A1R8"/>
<evidence type="ECO:0008006" key="6">
    <source>
        <dbReference type="Google" id="ProtNLM"/>
    </source>
</evidence>
<evidence type="ECO:0000313" key="4">
    <source>
        <dbReference type="EMBL" id="KAI5392229.1"/>
    </source>
</evidence>
<proteinExistence type="inferred from homology"/>
<dbReference type="NCBIfam" id="TIGR00756">
    <property type="entry name" value="PPR"/>
    <property type="match status" value="6"/>
</dbReference>
<dbReference type="PANTHER" id="PTHR47936">
    <property type="entry name" value="PPR_LONG DOMAIN-CONTAINING PROTEIN"/>
    <property type="match status" value="1"/>
</dbReference>
<dbReference type="Pfam" id="PF13041">
    <property type="entry name" value="PPR_2"/>
    <property type="match status" value="3"/>
</dbReference>